<dbReference type="GO" id="GO:0032012">
    <property type="term" value="P:regulation of ARF protein signal transduction"/>
    <property type="evidence" value="ECO:0007669"/>
    <property type="project" value="InterPro"/>
</dbReference>
<evidence type="ECO:0000256" key="2">
    <source>
        <dbReference type="ARBA" id="ARBA00004514"/>
    </source>
</evidence>
<dbReference type="InterPro" id="IPR015403">
    <property type="entry name" value="Mon2/Sec7/BIG1-like_HDS"/>
</dbReference>
<dbReference type="SMART" id="SM00222">
    <property type="entry name" value="Sec7"/>
    <property type="match status" value="1"/>
</dbReference>
<feature type="compositionally biased region" description="Basic and acidic residues" evidence="4">
    <location>
        <begin position="881"/>
        <end position="891"/>
    </location>
</feature>
<dbReference type="InterPro" id="IPR035999">
    <property type="entry name" value="Sec7_dom_sf"/>
</dbReference>
<accession>A0A8T0IFZ6</accession>
<evidence type="ECO:0000313" key="6">
    <source>
        <dbReference type="EMBL" id="KAG0581757.1"/>
    </source>
</evidence>
<dbReference type="InterPro" id="IPR000904">
    <property type="entry name" value="Sec7_dom"/>
</dbReference>
<dbReference type="GO" id="GO:0005829">
    <property type="term" value="C:cytosol"/>
    <property type="evidence" value="ECO:0007669"/>
    <property type="project" value="UniProtKB-SubCell"/>
</dbReference>
<evidence type="ECO:0000256" key="3">
    <source>
        <dbReference type="ARBA" id="ARBA00022490"/>
    </source>
</evidence>
<dbReference type="SUPFAM" id="SSF48371">
    <property type="entry name" value="ARM repeat"/>
    <property type="match status" value="1"/>
</dbReference>
<dbReference type="CDD" id="cd00171">
    <property type="entry name" value="Sec7"/>
    <property type="match status" value="1"/>
</dbReference>
<dbReference type="Pfam" id="PF09324">
    <property type="entry name" value="Sec7-like_HDS"/>
    <property type="match status" value="2"/>
</dbReference>
<dbReference type="GO" id="GO:0016020">
    <property type="term" value="C:membrane"/>
    <property type="evidence" value="ECO:0007669"/>
    <property type="project" value="UniProtKB-SubCell"/>
</dbReference>
<evidence type="ECO:0000313" key="7">
    <source>
        <dbReference type="Proteomes" id="UP000822688"/>
    </source>
</evidence>
<feature type="compositionally biased region" description="Polar residues" evidence="4">
    <location>
        <begin position="860"/>
        <end position="880"/>
    </location>
</feature>
<dbReference type="GO" id="GO:0005802">
    <property type="term" value="C:trans-Golgi network"/>
    <property type="evidence" value="ECO:0007669"/>
    <property type="project" value="TreeGrafter"/>
</dbReference>
<dbReference type="PANTHER" id="PTHR10663">
    <property type="entry name" value="GUANYL-NUCLEOTIDE EXCHANGE FACTOR"/>
    <property type="match status" value="1"/>
</dbReference>
<keyword evidence="3" id="KW-0963">Cytoplasm</keyword>
<dbReference type="InterPro" id="IPR016024">
    <property type="entry name" value="ARM-type_fold"/>
</dbReference>
<comment type="subcellular location">
    <subcellularLocation>
        <location evidence="2">Cytoplasm</location>
        <location evidence="2">Cytosol</location>
    </subcellularLocation>
    <subcellularLocation>
        <location evidence="1">Membrane</location>
        <topology evidence="1">Peripheral membrane protein</topology>
        <orientation evidence="1">Cytoplasmic side</orientation>
    </subcellularLocation>
</comment>
<dbReference type="Proteomes" id="UP000822688">
    <property type="component" value="Chromosome 3"/>
</dbReference>
<dbReference type="InterPro" id="IPR011989">
    <property type="entry name" value="ARM-like"/>
</dbReference>
<dbReference type="SUPFAM" id="SSF48425">
    <property type="entry name" value="Sec7 domain"/>
    <property type="match status" value="1"/>
</dbReference>
<gene>
    <name evidence="6" type="ORF">KC19_3G006400</name>
</gene>
<dbReference type="InterPro" id="IPR046455">
    <property type="entry name" value="Sec7/BIG1-like_C"/>
</dbReference>
<organism evidence="6 7">
    <name type="scientific">Ceratodon purpureus</name>
    <name type="common">Fire moss</name>
    <name type="synonym">Dicranum purpureum</name>
    <dbReference type="NCBI Taxonomy" id="3225"/>
    <lineage>
        <taxon>Eukaryota</taxon>
        <taxon>Viridiplantae</taxon>
        <taxon>Streptophyta</taxon>
        <taxon>Embryophyta</taxon>
        <taxon>Bryophyta</taxon>
        <taxon>Bryophytina</taxon>
        <taxon>Bryopsida</taxon>
        <taxon>Dicranidae</taxon>
        <taxon>Pseudoditrichales</taxon>
        <taxon>Ditrichaceae</taxon>
        <taxon>Ceratodon</taxon>
    </lineage>
</organism>
<dbReference type="Gene3D" id="1.10.1000.11">
    <property type="entry name" value="Arf Nucleotide-binding Site Opener,domain 2"/>
    <property type="match status" value="1"/>
</dbReference>
<dbReference type="Gene3D" id="1.25.10.10">
    <property type="entry name" value="Leucine-rich Repeat Variant"/>
    <property type="match status" value="1"/>
</dbReference>
<feature type="domain" description="SEC7" evidence="5">
    <location>
        <begin position="24"/>
        <end position="211"/>
    </location>
</feature>
<dbReference type="PANTHER" id="PTHR10663:SF312">
    <property type="entry name" value="BREFELDIN A-INHIBITED GUANINE NUCLEOTIDE-EXCHANGE PROTEIN 5"/>
    <property type="match status" value="1"/>
</dbReference>
<dbReference type="EMBL" id="CM026423">
    <property type="protein sequence ID" value="KAG0581757.1"/>
    <property type="molecule type" value="Genomic_DNA"/>
</dbReference>
<dbReference type="AlphaFoldDB" id="A0A8T0IFZ6"/>
<keyword evidence="7" id="KW-1185">Reference proteome</keyword>
<dbReference type="GO" id="GO:0005085">
    <property type="term" value="F:guanyl-nucleotide exchange factor activity"/>
    <property type="evidence" value="ECO:0007669"/>
    <property type="project" value="InterPro"/>
</dbReference>
<dbReference type="PROSITE" id="PS50190">
    <property type="entry name" value="SEC7"/>
    <property type="match status" value="1"/>
</dbReference>
<name>A0A8T0IFZ6_CERPU</name>
<proteinExistence type="predicted"/>
<evidence type="ECO:0000256" key="4">
    <source>
        <dbReference type="SAM" id="MobiDB-lite"/>
    </source>
</evidence>
<reference evidence="6" key="1">
    <citation type="submission" date="2020-06" db="EMBL/GenBank/DDBJ databases">
        <title>WGS assembly of Ceratodon purpureus strain R40.</title>
        <authorList>
            <person name="Carey S.B."/>
            <person name="Jenkins J."/>
            <person name="Shu S."/>
            <person name="Lovell J.T."/>
            <person name="Sreedasyam A."/>
            <person name="Maumus F."/>
            <person name="Tiley G.P."/>
            <person name="Fernandez-Pozo N."/>
            <person name="Barry K."/>
            <person name="Chen C."/>
            <person name="Wang M."/>
            <person name="Lipzen A."/>
            <person name="Daum C."/>
            <person name="Saski C.A."/>
            <person name="Payton A.C."/>
            <person name="Mcbreen J.C."/>
            <person name="Conrad R.E."/>
            <person name="Kollar L.M."/>
            <person name="Olsson S."/>
            <person name="Huttunen S."/>
            <person name="Landis J.B."/>
            <person name="Wickett N.J."/>
            <person name="Johnson M.G."/>
            <person name="Rensing S.A."/>
            <person name="Grimwood J."/>
            <person name="Schmutz J."/>
            <person name="Mcdaniel S.F."/>
        </authorList>
    </citation>
    <scope>NUCLEOTIDE SEQUENCE</scope>
    <source>
        <strain evidence="6">R40</strain>
    </source>
</reference>
<feature type="compositionally biased region" description="Acidic residues" evidence="4">
    <location>
        <begin position="944"/>
        <end position="955"/>
    </location>
</feature>
<dbReference type="FunFam" id="1.10.1000.11:FF:000003">
    <property type="entry name" value="Brefeldin A-inhibited guanine nucleotide-exchange protein 1"/>
    <property type="match status" value="1"/>
</dbReference>
<protein>
    <recommendedName>
        <fullName evidence="5">SEC7 domain-containing protein</fullName>
    </recommendedName>
</protein>
<evidence type="ECO:0000259" key="5">
    <source>
        <dbReference type="PROSITE" id="PS50190"/>
    </source>
</evidence>
<feature type="region of interest" description="Disordered" evidence="4">
    <location>
        <begin position="933"/>
        <end position="955"/>
    </location>
</feature>
<dbReference type="Gene3D" id="1.10.220.20">
    <property type="match status" value="1"/>
</dbReference>
<dbReference type="Pfam" id="PF20252">
    <property type="entry name" value="BIG2_C"/>
    <property type="match status" value="1"/>
</dbReference>
<sequence length="1187" mass="133092">MVLNVVKVDSEPMDEAKVGTQADDFEKAKARKVSIEAAVIEFNRKPADGVKFLITENLIPSEPKAIAQFLHDTPGLDKVKIGDYLGQHGEFQLAVMHAYVDSMNFVGMKFDKALRMFLNGFRLPGEAQKIDRIMEKFAERYCRDNGNLFKNADTAYVLAYAVIMLNTDAHNPMVVTKMTKSDFVHINTSTGAEEHAPQELLEEIYDSIVNDEIKLKDENATGPKPGEKSVLLDVLDVLKLGGALRKAADTKQESENIIKRAQAVFRKSGEKKGVFHKAEHAELARPMLEVGGAALLSAFEATLEKTDDQTWILLCLQGLYGGALLTTSLGMQNLRISFVNALIRFTSLHAPMDMQNKNVEALKALFDLCRNRIDALQNTWKSVLECVSRLEFITSTSFFAVPVGPNQISRNALALSLLELTENQTEQVFANTVKLPGDVIVEFFSALCEVSATELNEVPPRVFSLTKLVEISYYNISRIRMVWANIWAVLSLHFVAAGSHDDEKIAMYAIDSLRQLAHKYLARSELAKFTFQNDILKPFVVLVRSSKSRAIRELIVDCMIQAVCISQSSGYLPRQMIKSKVTSIKSGWKSVFMVFTSAAFDNPEMSANAFENVEQVVLEHFEQVMADSFMDCVNCLMAFANNKSQSRPRTSLKAIALLRICEERLAEGLIPGGVSRVIEEGRGRDQEVAENYWFPMLSGLSELISDPRMEVRNCALDVLFDLLRERGHNFSGPFWKSVFHRILFPIFHDVRRDSYLERMESNNQWLRETCIVSLRLICDLFSSYYKEVSFLLPDLLSLLLNCATQPDQTLASMSMRALIRLTEVGGDQFKGQDWTTLLEHIRDACYATQPKELLDPETMLTSESNHSSGYKNSGASTPSSKSDRISTDELASRNSGEATEGESVPSSGGNQPAGRGFMGGVIDSIRNLKRKSVTYDSQPANPSEEVDDGDSLDGSEEESLLVQKVRAKCLIQLLLLSAIESLQKNHWQRLEPSQKILVMDTLYSLVEFAASYNSDIKLRQRMQQITGDRPPPSLLKQEAEGTQLYLAILTLSTMENEADNIGKESSKLWKMGRKSPSSDGGSEKLKQEAERRLVAFYGHILREIITLQSRPAETSPTDVYTSLSLRAPVTVKVLKAMSSMEKRVFKKHLPELYPYLTRLICSDQLDVRKALGDLFRRRLMTLLPENS</sequence>
<dbReference type="InterPro" id="IPR023394">
    <property type="entry name" value="Sec7_C_sf"/>
</dbReference>
<feature type="region of interest" description="Disordered" evidence="4">
    <location>
        <begin position="860"/>
        <end position="916"/>
    </location>
</feature>
<dbReference type="FunFam" id="1.10.220.20:FF:000002">
    <property type="entry name" value="Brefeldin A-inhibited guanine nucleotide-exchange protein 1"/>
    <property type="match status" value="1"/>
</dbReference>
<evidence type="ECO:0000256" key="1">
    <source>
        <dbReference type="ARBA" id="ARBA00004287"/>
    </source>
</evidence>
<dbReference type="Pfam" id="PF01369">
    <property type="entry name" value="Sec7"/>
    <property type="match status" value="1"/>
</dbReference>
<comment type="caution">
    <text evidence="6">The sequence shown here is derived from an EMBL/GenBank/DDBJ whole genome shotgun (WGS) entry which is preliminary data.</text>
</comment>